<name>A0A2G2W3P8_CAPBA</name>
<sequence length="166" mass="19087">MRRSMRRINGINVIVDALHQDRVGSLEWHAGSWENINQRDRRRGTPRLHWSTVLGFQTWSKREDGTMVQPSPADMTNIWTTMVGGPKKGRTYRTGVLQSSSSPSLFPNSFSTLQTMDEMEAMKKQIVKLTQQYAANDAKFAKFEELVKKHMPQAFHDEEDSESDDN</sequence>
<dbReference type="AlphaFoldDB" id="A0A2G2W3P8"/>
<dbReference type="PANTHER" id="PTHR33411:SF26">
    <property type="entry name" value="TRANSPOSASE-ASSOCIATED DOMAIN-CONTAINING PROTEIN"/>
    <property type="match status" value="1"/>
</dbReference>
<evidence type="ECO:0000313" key="2">
    <source>
        <dbReference type="Proteomes" id="UP000224567"/>
    </source>
</evidence>
<proteinExistence type="predicted"/>
<reference evidence="2" key="2">
    <citation type="journal article" date="2017" name="J. Anim. Genet.">
        <title>Multiple reference genome sequences of hot pepper reveal the massive evolution of plant disease resistance genes by retroduplication.</title>
        <authorList>
            <person name="Kim S."/>
            <person name="Park J."/>
            <person name="Yeom S.-I."/>
            <person name="Kim Y.-M."/>
            <person name="Seo E."/>
            <person name="Kim K.-T."/>
            <person name="Kim M.-S."/>
            <person name="Lee J.M."/>
            <person name="Cheong K."/>
            <person name="Shin H.-S."/>
            <person name="Kim S.-B."/>
            <person name="Han K."/>
            <person name="Lee J."/>
            <person name="Park M."/>
            <person name="Lee H.-A."/>
            <person name="Lee H.-Y."/>
            <person name="Lee Y."/>
            <person name="Oh S."/>
            <person name="Lee J.H."/>
            <person name="Choi E."/>
            <person name="Choi E."/>
            <person name="Lee S.E."/>
            <person name="Jeon J."/>
            <person name="Kim H."/>
            <person name="Choi G."/>
            <person name="Song H."/>
            <person name="Lee J."/>
            <person name="Lee S.-C."/>
            <person name="Kwon J.-K."/>
            <person name="Lee H.-Y."/>
            <person name="Koo N."/>
            <person name="Hong Y."/>
            <person name="Kim R.W."/>
            <person name="Kang W.-H."/>
            <person name="Huh J.H."/>
            <person name="Kang B.-C."/>
            <person name="Yang T.-J."/>
            <person name="Lee Y.-H."/>
            <person name="Bennetzen J.L."/>
            <person name="Choi D."/>
        </authorList>
    </citation>
    <scope>NUCLEOTIDE SEQUENCE [LARGE SCALE GENOMIC DNA]</scope>
    <source>
        <strain evidence="2">cv. PBC81</strain>
    </source>
</reference>
<protein>
    <submittedName>
        <fullName evidence="1">Uncharacterized protein</fullName>
    </submittedName>
</protein>
<keyword evidence="2" id="KW-1185">Reference proteome</keyword>
<accession>A0A2G2W3P8</accession>
<dbReference type="PANTHER" id="PTHR33411">
    <property type="entry name" value="OS08G0392500 PROTEIN"/>
    <property type="match status" value="1"/>
</dbReference>
<comment type="caution">
    <text evidence="1">The sequence shown here is derived from an EMBL/GenBank/DDBJ whole genome shotgun (WGS) entry which is preliminary data.</text>
</comment>
<organism evidence="1 2">
    <name type="scientific">Capsicum baccatum</name>
    <name type="common">Peruvian pepper</name>
    <dbReference type="NCBI Taxonomy" id="33114"/>
    <lineage>
        <taxon>Eukaryota</taxon>
        <taxon>Viridiplantae</taxon>
        <taxon>Streptophyta</taxon>
        <taxon>Embryophyta</taxon>
        <taxon>Tracheophyta</taxon>
        <taxon>Spermatophyta</taxon>
        <taxon>Magnoliopsida</taxon>
        <taxon>eudicotyledons</taxon>
        <taxon>Gunneridae</taxon>
        <taxon>Pentapetalae</taxon>
        <taxon>asterids</taxon>
        <taxon>lamiids</taxon>
        <taxon>Solanales</taxon>
        <taxon>Solanaceae</taxon>
        <taxon>Solanoideae</taxon>
        <taxon>Capsiceae</taxon>
        <taxon>Capsicum</taxon>
    </lineage>
</organism>
<reference evidence="1 2" key="1">
    <citation type="journal article" date="2017" name="Genome Biol.">
        <title>New reference genome sequences of hot pepper reveal the massive evolution of plant disease-resistance genes by retroduplication.</title>
        <authorList>
            <person name="Kim S."/>
            <person name="Park J."/>
            <person name="Yeom S.I."/>
            <person name="Kim Y.M."/>
            <person name="Seo E."/>
            <person name="Kim K.T."/>
            <person name="Kim M.S."/>
            <person name="Lee J.M."/>
            <person name="Cheong K."/>
            <person name="Shin H.S."/>
            <person name="Kim S.B."/>
            <person name="Han K."/>
            <person name="Lee J."/>
            <person name="Park M."/>
            <person name="Lee H.A."/>
            <person name="Lee H.Y."/>
            <person name="Lee Y."/>
            <person name="Oh S."/>
            <person name="Lee J.H."/>
            <person name="Choi E."/>
            <person name="Choi E."/>
            <person name="Lee S.E."/>
            <person name="Jeon J."/>
            <person name="Kim H."/>
            <person name="Choi G."/>
            <person name="Song H."/>
            <person name="Lee J."/>
            <person name="Lee S.C."/>
            <person name="Kwon J.K."/>
            <person name="Lee H.Y."/>
            <person name="Koo N."/>
            <person name="Hong Y."/>
            <person name="Kim R.W."/>
            <person name="Kang W.H."/>
            <person name="Huh J.H."/>
            <person name="Kang B.C."/>
            <person name="Yang T.J."/>
            <person name="Lee Y.H."/>
            <person name="Bennetzen J.L."/>
            <person name="Choi D."/>
        </authorList>
    </citation>
    <scope>NUCLEOTIDE SEQUENCE [LARGE SCALE GENOMIC DNA]</scope>
    <source>
        <strain evidence="2">cv. PBC81</strain>
    </source>
</reference>
<dbReference type="OrthoDB" id="1304715at2759"/>
<dbReference type="EMBL" id="MLFT02000008">
    <property type="protein sequence ID" value="PHT39833.1"/>
    <property type="molecule type" value="Genomic_DNA"/>
</dbReference>
<gene>
    <name evidence="1" type="ORF">CQW23_18687</name>
</gene>
<evidence type="ECO:0000313" key="1">
    <source>
        <dbReference type="EMBL" id="PHT39833.1"/>
    </source>
</evidence>
<dbReference type="Proteomes" id="UP000224567">
    <property type="component" value="Unassembled WGS sequence"/>
</dbReference>